<dbReference type="SUPFAM" id="SSF50891">
    <property type="entry name" value="Cyclophilin-like"/>
    <property type="match status" value="1"/>
</dbReference>
<evidence type="ECO:0000259" key="4">
    <source>
        <dbReference type="PROSITE" id="PS50072"/>
    </source>
</evidence>
<dbReference type="Pfam" id="PF00160">
    <property type="entry name" value="Pro_isomerase"/>
    <property type="match status" value="1"/>
</dbReference>
<gene>
    <name evidence="5" type="ORF">METZ01_LOCUS106784</name>
</gene>
<dbReference type="Gene3D" id="2.40.100.10">
    <property type="entry name" value="Cyclophilin-like"/>
    <property type="match status" value="1"/>
</dbReference>
<evidence type="ECO:0000313" key="5">
    <source>
        <dbReference type="EMBL" id="SVA53930.1"/>
    </source>
</evidence>
<dbReference type="PRINTS" id="PR00153">
    <property type="entry name" value="CSAPPISMRASE"/>
</dbReference>
<dbReference type="InterPro" id="IPR029000">
    <property type="entry name" value="Cyclophilin-like_dom_sf"/>
</dbReference>
<dbReference type="PANTHER" id="PTHR45625:SF4">
    <property type="entry name" value="PEPTIDYLPROLYL ISOMERASE DOMAIN AND WD REPEAT-CONTAINING PROTEIN 1"/>
    <property type="match status" value="1"/>
</dbReference>
<evidence type="ECO:0000256" key="1">
    <source>
        <dbReference type="ARBA" id="ARBA00013194"/>
    </source>
</evidence>
<proteinExistence type="predicted"/>
<dbReference type="InterPro" id="IPR002130">
    <property type="entry name" value="Cyclophilin-type_PPIase_dom"/>
</dbReference>
<dbReference type="GO" id="GO:0006457">
    <property type="term" value="P:protein folding"/>
    <property type="evidence" value="ECO:0007669"/>
    <property type="project" value="InterPro"/>
</dbReference>
<dbReference type="AlphaFoldDB" id="A0A381WN57"/>
<dbReference type="PROSITE" id="PS00170">
    <property type="entry name" value="CSA_PPIASE_1"/>
    <property type="match status" value="1"/>
</dbReference>
<protein>
    <recommendedName>
        <fullName evidence="1">peptidylprolyl isomerase</fullName>
        <ecNumber evidence="1">5.2.1.8</ecNumber>
    </recommendedName>
</protein>
<keyword evidence="3" id="KW-0413">Isomerase</keyword>
<organism evidence="5">
    <name type="scientific">marine metagenome</name>
    <dbReference type="NCBI Taxonomy" id="408172"/>
    <lineage>
        <taxon>unclassified sequences</taxon>
        <taxon>metagenomes</taxon>
        <taxon>ecological metagenomes</taxon>
    </lineage>
</organism>
<name>A0A381WN57_9ZZZZ</name>
<dbReference type="EC" id="5.2.1.8" evidence="1"/>
<dbReference type="GO" id="GO:0003755">
    <property type="term" value="F:peptidyl-prolyl cis-trans isomerase activity"/>
    <property type="evidence" value="ECO:0007669"/>
    <property type="project" value="UniProtKB-KW"/>
</dbReference>
<evidence type="ECO:0000256" key="3">
    <source>
        <dbReference type="ARBA" id="ARBA00023235"/>
    </source>
</evidence>
<keyword evidence="2" id="KW-0697">Rotamase</keyword>
<reference evidence="5" key="1">
    <citation type="submission" date="2018-05" db="EMBL/GenBank/DDBJ databases">
        <authorList>
            <person name="Lanie J.A."/>
            <person name="Ng W.-L."/>
            <person name="Kazmierczak K.M."/>
            <person name="Andrzejewski T.M."/>
            <person name="Davidsen T.M."/>
            <person name="Wayne K.J."/>
            <person name="Tettelin H."/>
            <person name="Glass J.I."/>
            <person name="Rusch D."/>
            <person name="Podicherti R."/>
            <person name="Tsui H.-C.T."/>
            <person name="Winkler M.E."/>
        </authorList>
    </citation>
    <scope>NUCLEOTIDE SEQUENCE</scope>
</reference>
<feature type="domain" description="PPIase cyclophilin-type" evidence="4">
    <location>
        <begin position="44"/>
        <end position="130"/>
    </location>
</feature>
<accession>A0A381WN57</accession>
<dbReference type="InterPro" id="IPR044666">
    <property type="entry name" value="Cyclophilin_A-like"/>
</dbReference>
<evidence type="ECO:0000256" key="2">
    <source>
        <dbReference type="ARBA" id="ARBA00023110"/>
    </source>
</evidence>
<dbReference type="PANTHER" id="PTHR45625">
    <property type="entry name" value="PEPTIDYL-PROLYL CIS-TRANS ISOMERASE-RELATED"/>
    <property type="match status" value="1"/>
</dbReference>
<sequence length="130" mass="13999">MNKFLISCLTAFIAVASAVSIAYAQTSQPGASNRLPGVYAVITTNMGTIACKLFDKVAPLAVQNFIDLAEGTKEFTDPKNGNKVKRPYYDGTIFHRVIPGFMIQGGDPTGTGRGGPGYEFKDEIKSLKFN</sequence>
<dbReference type="PROSITE" id="PS50072">
    <property type="entry name" value="CSA_PPIASE_2"/>
    <property type="match status" value="1"/>
</dbReference>
<feature type="non-terminal residue" evidence="5">
    <location>
        <position position="130"/>
    </location>
</feature>
<dbReference type="InterPro" id="IPR020892">
    <property type="entry name" value="Cyclophilin-type_PPIase_CS"/>
</dbReference>
<dbReference type="EMBL" id="UINC01012335">
    <property type="protein sequence ID" value="SVA53930.1"/>
    <property type="molecule type" value="Genomic_DNA"/>
</dbReference>